<evidence type="ECO:0000313" key="2">
    <source>
        <dbReference type="EMBL" id="MFD1200994.1"/>
    </source>
</evidence>
<dbReference type="EMBL" id="JBHTLY010000001">
    <property type="protein sequence ID" value="MFD1200994.1"/>
    <property type="molecule type" value="Genomic_DNA"/>
</dbReference>
<keyword evidence="3" id="KW-1185">Reference proteome</keyword>
<sequence length="266" mass="29628">MTETETETAIEAGVETVPVETVPDAFVATAPMERDPEEIFVGDRGVLDPAVRRVLVRLLQRRVVFADRHKDDWKVLLENQQVIESRLHDLFIRLVVDPERGVAYKQQVRSEELDVPVLLRDEAYNRAETLVLVYLRTVYQRESTAGEPSVRIDVEEIEQTVLSYFTDSDGPTAARQKTIEKALNRLRNEGIIDEESEGRYLVTPLVEVVLSADRLGELQRWLKDQVAADADPPAAGVSAGAADLDRADDAGTAPDTTDSNDEDTAS</sequence>
<name>A0ABW3TLB2_9MICO</name>
<dbReference type="Proteomes" id="UP001597181">
    <property type="component" value="Unassembled WGS sequence"/>
</dbReference>
<accession>A0ABW3TLB2</accession>
<organism evidence="2 3">
    <name type="scientific">Leucobacter albus</name>
    <dbReference type="NCBI Taxonomy" id="272210"/>
    <lineage>
        <taxon>Bacteria</taxon>
        <taxon>Bacillati</taxon>
        <taxon>Actinomycetota</taxon>
        <taxon>Actinomycetes</taxon>
        <taxon>Micrococcales</taxon>
        <taxon>Microbacteriaceae</taxon>
        <taxon>Leucobacter</taxon>
    </lineage>
</organism>
<comment type="caution">
    <text evidence="2">The sequence shown here is derived from an EMBL/GenBank/DDBJ whole genome shotgun (WGS) entry which is preliminary data.</text>
</comment>
<evidence type="ECO:0000313" key="3">
    <source>
        <dbReference type="Proteomes" id="UP001597181"/>
    </source>
</evidence>
<evidence type="ECO:0000256" key="1">
    <source>
        <dbReference type="SAM" id="MobiDB-lite"/>
    </source>
</evidence>
<dbReference type="Pfam" id="PF13835">
    <property type="entry name" value="DUF4194"/>
    <property type="match status" value="1"/>
</dbReference>
<reference evidence="3" key="1">
    <citation type="journal article" date="2019" name="Int. J. Syst. Evol. Microbiol.">
        <title>The Global Catalogue of Microorganisms (GCM) 10K type strain sequencing project: providing services to taxonomists for standard genome sequencing and annotation.</title>
        <authorList>
            <consortium name="The Broad Institute Genomics Platform"/>
            <consortium name="The Broad Institute Genome Sequencing Center for Infectious Disease"/>
            <person name="Wu L."/>
            <person name="Ma J."/>
        </authorList>
    </citation>
    <scope>NUCLEOTIDE SEQUENCE [LARGE SCALE GENOMIC DNA]</scope>
    <source>
        <strain evidence="3">CCUG 50213</strain>
    </source>
</reference>
<proteinExistence type="predicted"/>
<gene>
    <name evidence="2" type="ORF">ACFQ3U_03710</name>
</gene>
<feature type="compositionally biased region" description="Low complexity" evidence="1">
    <location>
        <begin position="229"/>
        <end position="242"/>
    </location>
</feature>
<dbReference type="InterPro" id="IPR025449">
    <property type="entry name" value="JetB"/>
</dbReference>
<feature type="region of interest" description="Disordered" evidence="1">
    <location>
        <begin position="229"/>
        <end position="266"/>
    </location>
</feature>
<protein>
    <submittedName>
        <fullName evidence="2">DUF4194 domain-containing protein</fullName>
    </submittedName>
</protein>
<dbReference type="RefSeq" id="WP_343959896.1">
    <property type="nucleotide sequence ID" value="NZ_BAAAKZ010000003.1"/>
</dbReference>